<protein>
    <recommendedName>
        <fullName evidence="1">KIB1-4 beta-propeller domain-containing protein</fullName>
    </recommendedName>
</protein>
<proteinExistence type="predicted"/>
<accession>A0ABQ4XHL9</accession>
<feature type="domain" description="KIB1-4 beta-propeller" evidence="1">
    <location>
        <begin position="43"/>
        <end position="315"/>
    </location>
</feature>
<dbReference type="InterPro" id="IPR005174">
    <property type="entry name" value="KIB1-4_b-propeller"/>
</dbReference>
<dbReference type="Proteomes" id="UP001151760">
    <property type="component" value="Unassembled WGS sequence"/>
</dbReference>
<dbReference type="EMBL" id="BQNB010009494">
    <property type="protein sequence ID" value="GJS64321.1"/>
    <property type="molecule type" value="Genomic_DNA"/>
</dbReference>
<organism evidence="2 3">
    <name type="scientific">Tanacetum coccineum</name>
    <dbReference type="NCBI Taxonomy" id="301880"/>
    <lineage>
        <taxon>Eukaryota</taxon>
        <taxon>Viridiplantae</taxon>
        <taxon>Streptophyta</taxon>
        <taxon>Embryophyta</taxon>
        <taxon>Tracheophyta</taxon>
        <taxon>Spermatophyta</taxon>
        <taxon>Magnoliopsida</taxon>
        <taxon>eudicotyledons</taxon>
        <taxon>Gunneridae</taxon>
        <taxon>Pentapetalae</taxon>
        <taxon>asterids</taxon>
        <taxon>campanulids</taxon>
        <taxon>Asterales</taxon>
        <taxon>Asteraceae</taxon>
        <taxon>Asteroideae</taxon>
        <taxon>Anthemideae</taxon>
        <taxon>Anthemidinae</taxon>
        <taxon>Tanacetum</taxon>
    </lineage>
</organism>
<sequence length="697" mass="80269">MEQHHSLYDSVSDQLPPLSANYPWFVAENQGAEEDGSTHHIFYTLHDPLSTYQCQIPELRGRHVRGYYHGWVILSDHPQNWFLWNPVTSKTINFPPLILKDGNSESVGECCLSAPPDDPNSVLLLMRTNKPAFVFFRLMSKRKKLIRWIEMSYASQLKRITGEDGLSIYNLTCCNGKLYALNTSGSFAHFVIQLDIVVRDKEVLINLSLLGACPNPSFTRGSVTAFLKGSCTELFYVRVGFYDGKLERVHLFKLDMTSVKSEEMERFRNLDMSNTTWEEVEDLTDLDTSLEIWEQLADLKDAVFFVDLTRNHSVHYRHAVASEFGGYIHIRDRMGELMYSYRFRDNTISLSSMPSQVLPTSGVSIWEYRLEDDHGKAMSTADSKRKKDEIVVRSFTDYKAEVNESHLLNLPFDNLEMIMGLCVGVEYMNFRATCKHCQIAAPSIKWRDESLSRRMQSCSLISPWLLVVDENQGIITFTDPILGDSYFIKNLHVLLTCETIYCSKFGWLLFKSMHFHCLVFFNPFTGDLRKLPRMDEYFMSVCFSAPPTSPDCMVVGFTRQDVYVHFVAREPSWHTLGVGSYSIRFPTFIGRNLYALRNEGELFALKDLGKEDHPGTLVEAKAPRSFCKSQVKYYLMTCDHHLLLVIVGKFGEHIEISQPLNSFKRKNLTIFASPNMANRAENDYFKTLEMKWLLDDE</sequence>
<dbReference type="Pfam" id="PF03478">
    <property type="entry name" value="Beta-prop_KIB1-4"/>
    <property type="match status" value="2"/>
</dbReference>
<evidence type="ECO:0000313" key="2">
    <source>
        <dbReference type="EMBL" id="GJS64321.1"/>
    </source>
</evidence>
<evidence type="ECO:0000259" key="1">
    <source>
        <dbReference type="Pfam" id="PF03478"/>
    </source>
</evidence>
<gene>
    <name evidence="2" type="ORF">Tco_0678885</name>
</gene>
<name>A0ABQ4XHL9_9ASTR</name>
<evidence type="ECO:0000313" key="3">
    <source>
        <dbReference type="Proteomes" id="UP001151760"/>
    </source>
</evidence>
<reference evidence="2" key="1">
    <citation type="journal article" date="2022" name="Int. J. Mol. Sci.">
        <title>Draft Genome of Tanacetum Coccineum: Genomic Comparison of Closely Related Tanacetum-Family Plants.</title>
        <authorList>
            <person name="Yamashiro T."/>
            <person name="Shiraishi A."/>
            <person name="Nakayama K."/>
            <person name="Satake H."/>
        </authorList>
    </citation>
    <scope>NUCLEOTIDE SEQUENCE</scope>
</reference>
<dbReference type="PANTHER" id="PTHR33127">
    <property type="entry name" value="TRANSMEMBRANE PROTEIN"/>
    <property type="match status" value="1"/>
</dbReference>
<keyword evidence="3" id="KW-1185">Reference proteome</keyword>
<dbReference type="PANTHER" id="PTHR33127:SF5">
    <property type="entry name" value="TRANSMEMBRANE PROTEIN"/>
    <property type="match status" value="1"/>
</dbReference>
<reference evidence="2" key="2">
    <citation type="submission" date="2022-01" db="EMBL/GenBank/DDBJ databases">
        <authorList>
            <person name="Yamashiro T."/>
            <person name="Shiraishi A."/>
            <person name="Satake H."/>
            <person name="Nakayama K."/>
        </authorList>
    </citation>
    <scope>NUCLEOTIDE SEQUENCE</scope>
</reference>
<feature type="domain" description="KIB1-4 beta-propeller" evidence="1">
    <location>
        <begin position="498"/>
        <end position="647"/>
    </location>
</feature>
<comment type="caution">
    <text evidence="2">The sequence shown here is derived from an EMBL/GenBank/DDBJ whole genome shotgun (WGS) entry which is preliminary data.</text>
</comment>